<evidence type="ECO:0000313" key="1">
    <source>
        <dbReference type="EMBL" id="VEN73234.1"/>
    </source>
</evidence>
<dbReference type="EMBL" id="CAACVI010000005">
    <property type="protein sequence ID" value="VEN73234.1"/>
    <property type="molecule type" value="Genomic_DNA"/>
</dbReference>
<accession>A0A484HFS6</accession>
<organism evidence="1">
    <name type="scientific">uncultured Desulfobacteraceae bacterium</name>
    <dbReference type="NCBI Taxonomy" id="218296"/>
    <lineage>
        <taxon>Bacteria</taxon>
        <taxon>Pseudomonadati</taxon>
        <taxon>Thermodesulfobacteriota</taxon>
        <taxon>Desulfobacteria</taxon>
        <taxon>Desulfobacterales</taxon>
        <taxon>Desulfobacteraceae</taxon>
        <taxon>environmental samples</taxon>
    </lineage>
</organism>
<dbReference type="AlphaFoldDB" id="A0A484HFS6"/>
<name>A0A484HFS6_9BACT</name>
<proteinExistence type="predicted"/>
<protein>
    <submittedName>
        <fullName evidence="1">Uncharacterized protein</fullName>
    </submittedName>
</protein>
<sequence>MNVLFSIKNIKWKQKKIDIHFLSRINQWGGISKPRERERTRIMKESRDNGESALACMKHGIRVDADRADCRDPEIYRKFRPSCLIWFIRKERRRKEKRENP</sequence>
<gene>
    <name evidence="1" type="ORF">EPICR_130051</name>
</gene>
<reference evidence="1" key="1">
    <citation type="submission" date="2019-01" db="EMBL/GenBank/DDBJ databases">
        <authorList>
            <consortium name="Genoscope - CEA"/>
            <person name="William W."/>
        </authorList>
    </citation>
    <scope>NUCLEOTIDE SEQUENCE</scope>
    <source>
        <strain evidence="1">CR-1</strain>
    </source>
</reference>